<evidence type="ECO:0000313" key="7">
    <source>
        <dbReference type="EMBL" id="RUO45488.1"/>
    </source>
</evidence>
<dbReference type="CDD" id="cd13136">
    <property type="entry name" value="MATE_DinF_like"/>
    <property type="match status" value="1"/>
</dbReference>
<keyword evidence="4 6" id="KW-1133">Transmembrane helix</keyword>
<feature type="transmembrane region" description="Helical" evidence="6">
    <location>
        <begin position="61"/>
        <end position="83"/>
    </location>
</feature>
<comment type="similarity">
    <text evidence="2">Belongs to the multi antimicrobial extrusion (MATE) (TC 2.A.66.1) family.</text>
</comment>
<evidence type="ECO:0000256" key="3">
    <source>
        <dbReference type="ARBA" id="ARBA00022692"/>
    </source>
</evidence>
<feature type="transmembrane region" description="Helical" evidence="6">
    <location>
        <begin position="149"/>
        <end position="172"/>
    </location>
</feature>
<dbReference type="InterPro" id="IPR044644">
    <property type="entry name" value="DinF-like"/>
</dbReference>
<keyword evidence="8" id="KW-1185">Reference proteome</keyword>
<feature type="transmembrane region" description="Helical" evidence="6">
    <location>
        <begin position="255"/>
        <end position="274"/>
    </location>
</feature>
<dbReference type="PANTHER" id="PTHR42893">
    <property type="entry name" value="PROTEIN DETOXIFICATION 44, CHLOROPLASTIC-RELATED"/>
    <property type="match status" value="1"/>
</dbReference>
<accession>A0AA94EGK8</accession>
<dbReference type="NCBIfam" id="TIGR00797">
    <property type="entry name" value="matE"/>
    <property type="match status" value="1"/>
</dbReference>
<evidence type="ECO:0000313" key="8">
    <source>
        <dbReference type="Proteomes" id="UP000286680"/>
    </source>
</evidence>
<evidence type="ECO:0000256" key="6">
    <source>
        <dbReference type="SAM" id="Phobius"/>
    </source>
</evidence>
<feature type="transmembrane region" description="Helical" evidence="6">
    <location>
        <begin position="110"/>
        <end position="129"/>
    </location>
</feature>
<feature type="transmembrane region" description="Helical" evidence="6">
    <location>
        <begin position="179"/>
        <end position="201"/>
    </location>
</feature>
<comment type="subcellular location">
    <subcellularLocation>
        <location evidence="1">Membrane</location>
        <topology evidence="1">Multi-pass membrane protein</topology>
    </subcellularLocation>
</comment>
<dbReference type="Pfam" id="PF01554">
    <property type="entry name" value="MatE"/>
    <property type="match status" value="2"/>
</dbReference>
<protein>
    <submittedName>
        <fullName evidence="7">MATE family efflux transporter</fullName>
    </submittedName>
</protein>
<evidence type="ECO:0000256" key="5">
    <source>
        <dbReference type="ARBA" id="ARBA00023136"/>
    </source>
</evidence>
<feature type="transmembrane region" description="Helical" evidence="6">
    <location>
        <begin position="207"/>
        <end position="228"/>
    </location>
</feature>
<dbReference type="GO" id="GO:0005886">
    <property type="term" value="C:plasma membrane"/>
    <property type="evidence" value="ECO:0007669"/>
    <property type="project" value="TreeGrafter"/>
</dbReference>
<dbReference type="GO" id="GO:0015297">
    <property type="term" value="F:antiporter activity"/>
    <property type="evidence" value="ECO:0007669"/>
    <property type="project" value="InterPro"/>
</dbReference>
<keyword evidence="3 6" id="KW-0812">Transmembrane</keyword>
<proteinExistence type="inferred from homology"/>
<dbReference type="InterPro" id="IPR002528">
    <property type="entry name" value="MATE_fam"/>
</dbReference>
<feature type="transmembrane region" description="Helical" evidence="6">
    <location>
        <begin position="329"/>
        <end position="355"/>
    </location>
</feature>
<dbReference type="EMBL" id="PIPS01000001">
    <property type="protein sequence ID" value="RUO45488.1"/>
    <property type="molecule type" value="Genomic_DNA"/>
</dbReference>
<feature type="transmembrane region" description="Helical" evidence="6">
    <location>
        <begin position="286"/>
        <end position="308"/>
    </location>
</feature>
<dbReference type="GO" id="GO:0042910">
    <property type="term" value="F:xenobiotic transmembrane transporter activity"/>
    <property type="evidence" value="ECO:0007669"/>
    <property type="project" value="InterPro"/>
</dbReference>
<feature type="transmembrane region" description="Helical" evidence="6">
    <location>
        <begin position="29"/>
        <end position="49"/>
    </location>
</feature>
<comment type="caution">
    <text evidence="7">The sequence shown here is derived from an EMBL/GenBank/DDBJ whole genome shotgun (WGS) entry which is preliminary data.</text>
</comment>
<dbReference type="RefSeq" id="WP_105307659.1">
    <property type="nucleotide sequence ID" value="NZ_PIPS01000001.1"/>
</dbReference>
<sequence length="451" mass="49546">MLHSRFCCQWGNTLSSTLLRFPLADHKKVFAIALPMILSNIAAPMLGLVDTAIIGHLPDAIYLSAVAIGAMVVSFIFLLAVFLRMATTGYIAQSFGANDRAAQRQHFNHGLLLAVLLGSAIGLGSPWIIDFAMWIVQPDTQLIPLASDYIGIRLWSAPAALITLITLGVLLGRQQSGRAMWLAIITNGVNVVMDVILILGLGMNVKGAAWASFSADYVTAAVGLYWCARALNWSPTSIHIKFNALRQYASVNGNIFIRSLVLQLCMATMTGYAARYGSTVVAVNAVLMQFLMLISLGLDGIAYAVEALTGAAKGQRNPHKVAYWCRLTLLWSCIFAIAYTLLFWLFGPAIIGLITDIPEVITTAAQYLPWIVLLPLIGHWSYWFDGVFIGLSLSKGMRNTMILAAAFGFLPLWWLGLPLQNHGLWMALSGFLLMRGVFQALWLRLRWRQII</sequence>
<gene>
    <name evidence="7" type="ORF">CWE23_05670</name>
</gene>
<dbReference type="AlphaFoldDB" id="A0AA94EGK8"/>
<evidence type="ECO:0000256" key="2">
    <source>
        <dbReference type="ARBA" id="ARBA00010199"/>
    </source>
</evidence>
<feature type="transmembrane region" description="Helical" evidence="6">
    <location>
        <begin position="423"/>
        <end position="443"/>
    </location>
</feature>
<dbReference type="PANTHER" id="PTHR42893:SF46">
    <property type="entry name" value="PROTEIN DETOXIFICATION 44, CHLOROPLASTIC"/>
    <property type="match status" value="1"/>
</dbReference>
<evidence type="ECO:0000256" key="4">
    <source>
        <dbReference type="ARBA" id="ARBA00022989"/>
    </source>
</evidence>
<organism evidence="7 8">
    <name type="scientific">Idiomarina aquatica</name>
    <dbReference type="NCBI Taxonomy" id="1327752"/>
    <lineage>
        <taxon>Bacteria</taxon>
        <taxon>Pseudomonadati</taxon>
        <taxon>Pseudomonadota</taxon>
        <taxon>Gammaproteobacteria</taxon>
        <taxon>Alteromonadales</taxon>
        <taxon>Idiomarinaceae</taxon>
        <taxon>Idiomarina</taxon>
    </lineage>
</organism>
<evidence type="ECO:0000256" key="1">
    <source>
        <dbReference type="ARBA" id="ARBA00004141"/>
    </source>
</evidence>
<reference evidence="8" key="1">
    <citation type="journal article" date="2018" name="Front. Microbiol.">
        <title>Genome-Based Analysis Reveals the Taxonomy and Diversity of the Family Idiomarinaceae.</title>
        <authorList>
            <person name="Liu Y."/>
            <person name="Lai Q."/>
            <person name="Shao Z."/>
        </authorList>
    </citation>
    <scope>NUCLEOTIDE SEQUENCE [LARGE SCALE GENOMIC DNA]</scope>
    <source>
        <strain evidence="8">SN-14</strain>
    </source>
</reference>
<dbReference type="Proteomes" id="UP000286680">
    <property type="component" value="Unassembled WGS sequence"/>
</dbReference>
<name>A0AA94EGK8_9GAMM</name>
<feature type="transmembrane region" description="Helical" evidence="6">
    <location>
        <begin position="400"/>
        <end position="417"/>
    </location>
</feature>
<feature type="transmembrane region" description="Helical" evidence="6">
    <location>
        <begin position="367"/>
        <end position="388"/>
    </location>
</feature>
<keyword evidence="5 6" id="KW-0472">Membrane</keyword>